<sequence>MPWMDEQSQQALLWPQVWARFQPLTPMGQRAKKELSPFQPGDEDAWERCIQEQERCLKRAEQDPDWEVRLEENLTSIPDAEAVVAELERESVPSLLGWFRLKGLIWYGRQVIAAWPEEVAVGVDSEMQTWEDVLRIFNPELIRKPSFALNDAFDPRLADIRQEVAACERKRVEVREERAGAIEQKYGVKRNHAGEWIVERGNAVYEGLMADPQVEKVRDSPFEGVFSLLTTEEERNVLVQRQQAEEELEQVEQEVLSTLARRIRPYLSWLQRVLQEVVWIDLQWARVRLARKWNGVPPQLDRDVFHLKGAVHPAVVASLEQKGAAFTPVDVTVKKGTTVVIGPNMGGKTIALKTVGVVAALGQFGFFVPARSCGMPLFPWIRTVIGDGQDERDGLSTFGAEVKRLTEAIQQADAGLLLLDEVGRGTNPVEGSALATAVTEMLAISSIWSLQATHFSEVVEVGGIHIYRTAGLRNPQAWNAEDGPMEVDYRLLPGAGEGVPRQALIIAEALGFPRPILEKAQRRLKSRDSEQVEPSSDPLSIDTETVETPYD</sequence>
<gene>
    <name evidence="8" type="ORF">C8J48_3164</name>
</gene>
<evidence type="ECO:0000256" key="1">
    <source>
        <dbReference type="ARBA" id="ARBA00022741"/>
    </source>
</evidence>
<evidence type="ECO:0000256" key="2">
    <source>
        <dbReference type="ARBA" id="ARBA00022840"/>
    </source>
</evidence>
<feature type="region of interest" description="Disordered" evidence="5">
    <location>
        <begin position="522"/>
        <end position="551"/>
    </location>
</feature>
<accession>A0A2T4Z4L8</accession>
<evidence type="ECO:0000256" key="3">
    <source>
        <dbReference type="ARBA" id="ARBA00023125"/>
    </source>
</evidence>
<evidence type="ECO:0000256" key="4">
    <source>
        <dbReference type="SAM" id="Coils"/>
    </source>
</evidence>
<organism evidence="8 9">
    <name type="scientific">Desmospora activa DSM 45169</name>
    <dbReference type="NCBI Taxonomy" id="1121389"/>
    <lineage>
        <taxon>Bacteria</taxon>
        <taxon>Bacillati</taxon>
        <taxon>Bacillota</taxon>
        <taxon>Bacilli</taxon>
        <taxon>Bacillales</taxon>
        <taxon>Thermoactinomycetaceae</taxon>
        <taxon>Desmospora</taxon>
    </lineage>
</organism>
<dbReference type="Pfam" id="PF00488">
    <property type="entry name" value="MutS_V"/>
    <property type="match status" value="1"/>
</dbReference>
<dbReference type="PANTHER" id="PTHR11361">
    <property type="entry name" value="DNA MISMATCH REPAIR PROTEIN MUTS FAMILY MEMBER"/>
    <property type="match status" value="1"/>
</dbReference>
<dbReference type="GO" id="GO:0005524">
    <property type="term" value="F:ATP binding"/>
    <property type="evidence" value="ECO:0007669"/>
    <property type="project" value="UniProtKB-KW"/>
</dbReference>
<dbReference type="SMART" id="SM00534">
    <property type="entry name" value="MUTSac"/>
    <property type="match status" value="1"/>
</dbReference>
<protein>
    <submittedName>
        <fullName evidence="8">MutS-like protein</fullName>
    </submittedName>
</protein>
<dbReference type="InterPro" id="IPR036187">
    <property type="entry name" value="DNA_mismatch_repair_MutS_sf"/>
</dbReference>
<dbReference type="GO" id="GO:0006298">
    <property type="term" value="P:mismatch repair"/>
    <property type="evidence" value="ECO:0007669"/>
    <property type="project" value="InterPro"/>
</dbReference>
<keyword evidence="3" id="KW-0238">DNA-binding</keyword>
<name>A0A2T4Z4L8_9BACL</name>
<dbReference type="AlphaFoldDB" id="A0A2T4Z4L8"/>
<feature type="coiled-coil region" evidence="4">
    <location>
        <begin position="234"/>
        <end position="261"/>
    </location>
</feature>
<dbReference type="InterPro" id="IPR007696">
    <property type="entry name" value="DNA_mismatch_repair_MutS_core"/>
</dbReference>
<dbReference type="InterPro" id="IPR000432">
    <property type="entry name" value="DNA_mismatch_repair_MutS_C"/>
</dbReference>
<evidence type="ECO:0000313" key="9">
    <source>
        <dbReference type="Proteomes" id="UP000241639"/>
    </source>
</evidence>
<dbReference type="GO" id="GO:0030983">
    <property type="term" value="F:mismatched DNA binding"/>
    <property type="evidence" value="ECO:0007669"/>
    <property type="project" value="InterPro"/>
</dbReference>
<feature type="domain" description="DNA mismatch repair protein MutS core" evidence="6">
    <location>
        <begin position="24"/>
        <end position="318"/>
    </location>
</feature>
<evidence type="ECO:0000256" key="5">
    <source>
        <dbReference type="SAM" id="MobiDB-lite"/>
    </source>
</evidence>
<dbReference type="InterPro" id="IPR045076">
    <property type="entry name" value="MutS"/>
</dbReference>
<reference evidence="8 9" key="1">
    <citation type="submission" date="2018-04" db="EMBL/GenBank/DDBJ databases">
        <title>Genomic Encyclopedia of Archaeal and Bacterial Type Strains, Phase II (KMG-II): from individual species to whole genera.</title>
        <authorList>
            <person name="Goeker M."/>
        </authorList>
    </citation>
    <scope>NUCLEOTIDE SEQUENCE [LARGE SCALE GENOMIC DNA]</scope>
    <source>
        <strain evidence="8 9">DSM 45169</strain>
    </source>
</reference>
<dbReference type="SUPFAM" id="SSF48334">
    <property type="entry name" value="DNA repair protein MutS, domain III"/>
    <property type="match status" value="1"/>
</dbReference>
<evidence type="ECO:0000313" key="8">
    <source>
        <dbReference type="EMBL" id="PTM56839.1"/>
    </source>
</evidence>
<dbReference type="InterPro" id="IPR027417">
    <property type="entry name" value="P-loop_NTPase"/>
</dbReference>
<evidence type="ECO:0000259" key="7">
    <source>
        <dbReference type="SMART" id="SM00534"/>
    </source>
</evidence>
<dbReference type="Gene3D" id="3.40.50.300">
    <property type="entry name" value="P-loop containing nucleotide triphosphate hydrolases"/>
    <property type="match status" value="1"/>
</dbReference>
<feature type="domain" description="DNA mismatch repair proteins mutS family" evidence="7">
    <location>
        <begin position="336"/>
        <end position="525"/>
    </location>
</feature>
<keyword evidence="2" id="KW-0067">ATP-binding</keyword>
<keyword evidence="1" id="KW-0547">Nucleotide-binding</keyword>
<dbReference type="SUPFAM" id="SSF52540">
    <property type="entry name" value="P-loop containing nucleoside triphosphate hydrolases"/>
    <property type="match status" value="1"/>
</dbReference>
<dbReference type="EMBL" id="PZZP01000002">
    <property type="protein sequence ID" value="PTM56839.1"/>
    <property type="molecule type" value="Genomic_DNA"/>
</dbReference>
<comment type="caution">
    <text evidence="8">The sequence shown here is derived from an EMBL/GenBank/DDBJ whole genome shotgun (WGS) entry which is preliminary data.</text>
</comment>
<evidence type="ECO:0000259" key="6">
    <source>
        <dbReference type="SMART" id="SM00533"/>
    </source>
</evidence>
<keyword evidence="9" id="KW-1185">Reference proteome</keyword>
<keyword evidence="4" id="KW-0175">Coiled coil</keyword>
<dbReference type="SMART" id="SM00533">
    <property type="entry name" value="MUTSd"/>
    <property type="match status" value="1"/>
</dbReference>
<dbReference type="RefSeq" id="WP_170105605.1">
    <property type="nucleotide sequence ID" value="NZ_PZZP01000002.1"/>
</dbReference>
<proteinExistence type="predicted"/>
<dbReference type="Proteomes" id="UP000241639">
    <property type="component" value="Unassembled WGS sequence"/>
</dbReference>
<dbReference type="GO" id="GO:0140664">
    <property type="term" value="F:ATP-dependent DNA damage sensor activity"/>
    <property type="evidence" value="ECO:0007669"/>
    <property type="project" value="InterPro"/>
</dbReference>